<dbReference type="SUPFAM" id="SSF47413">
    <property type="entry name" value="lambda repressor-like DNA-binding domains"/>
    <property type="match status" value="1"/>
</dbReference>
<dbReference type="Pfam" id="PF01381">
    <property type="entry name" value="HTH_3"/>
    <property type="match status" value="1"/>
</dbReference>
<accession>E1YCP6</accession>
<evidence type="ECO:0000259" key="1">
    <source>
        <dbReference type="PROSITE" id="PS50943"/>
    </source>
</evidence>
<dbReference type="InterPro" id="IPR001387">
    <property type="entry name" value="Cro/C1-type_HTH"/>
</dbReference>
<dbReference type="GO" id="GO:0003677">
    <property type="term" value="F:DNA binding"/>
    <property type="evidence" value="ECO:0007669"/>
    <property type="project" value="InterPro"/>
</dbReference>
<dbReference type="CDD" id="cd00093">
    <property type="entry name" value="HTH_XRE"/>
    <property type="match status" value="1"/>
</dbReference>
<sequence length="98" mass="11032">MLAGGRRMDDLDKYIEVRKKKSPSFGKNFDKGYEQFKIGVLLKQARLEAGLTQEEVASILNTRKSAISRIENHAEDIRLSTLVNYAQAVGKNLHLKVA</sequence>
<name>E1YCP6_9BACT</name>
<dbReference type="SMART" id="SM00530">
    <property type="entry name" value="HTH_XRE"/>
    <property type="match status" value="1"/>
</dbReference>
<evidence type="ECO:0000313" key="2">
    <source>
        <dbReference type="EMBL" id="CBX28340.1"/>
    </source>
</evidence>
<feature type="domain" description="HTH cro/C1-type" evidence="1">
    <location>
        <begin position="42"/>
        <end position="96"/>
    </location>
</feature>
<proteinExistence type="predicted"/>
<gene>
    <name evidence="2" type="ORF">N47_G36640</name>
</gene>
<dbReference type="AlphaFoldDB" id="E1YCP6"/>
<protein>
    <recommendedName>
        <fullName evidence="1">HTH cro/C1-type domain-containing protein</fullName>
    </recommendedName>
</protein>
<dbReference type="EMBL" id="FR695868">
    <property type="protein sequence ID" value="CBX28340.1"/>
    <property type="molecule type" value="Genomic_DNA"/>
</dbReference>
<dbReference type="Gene3D" id="1.10.260.40">
    <property type="entry name" value="lambda repressor-like DNA-binding domains"/>
    <property type="match status" value="1"/>
</dbReference>
<organism evidence="2">
    <name type="scientific">uncultured Desulfobacterium sp</name>
    <dbReference type="NCBI Taxonomy" id="201089"/>
    <lineage>
        <taxon>Bacteria</taxon>
        <taxon>Pseudomonadati</taxon>
        <taxon>Thermodesulfobacteriota</taxon>
        <taxon>Desulfobacteria</taxon>
        <taxon>Desulfobacterales</taxon>
        <taxon>Desulfobacteriaceae</taxon>
        <taxon>Desulfobacterium</taxon>
        <taxon>environmental samples</taxon>
    </lineage>
</organism>
<dbReference type="InterPro" id="IPR010982">
    <property type="entry name" value="Lambda_DNA-bd_dom_sf"/>
</dbReference>
<reference evidence="2" key="1">
    <citation type="journal article" date="2011" name="Environ. Microbiol.">
        <title>Genomic insights into the metabolic potential of the polycyclic aromatic hydrocarbon degrading sulfate-reducing Deltaproteobacterium N47.</title>
        <authorList>
            <person name="Bergmann F."/>
            <person name="Selesi D."/>
            <person name="Weinmaier T."/>
            <person name="Tischler P."/>
            <person name="Rattei T."/>
            <person name="Meckenstock R.U."/>
        </authorList>
    </citation>
    <scope>NUCLEOTIDE SEQUENCE</scope>
</reference>
<dbReference type="PROSITE" id="PS50943">
    <property type="entry name" value="HTH_CROC1"/>
    <property type="match status" value="1"/>
</dbReference>